<dbReference type="Proteomes" id="UP000824782">
    <property type="component" value="Unassembled WGS sequence"/>
</dbReference>
<dbReference type="GO" id="GO:0016339">
    <property type="term" value="P:calcium-dependent cell-cell adhesion via plasma membrane cell adhesion molecules"/>
    <property type="evidence" value="ECO:0007669"/>
    <property type="project" value="TreeGrafter"/>
</dbReference>
<evidence type="ECO:0000313" key="9">
    <source>
        <dbReference type="Proteomes" id="UP000824782"/>
    </source>
</evidence>
<evidence type="ECO:0000313" key="8">
    <source>
        <dbReference type="EMBL" id="KAG8562562.1"/>
    </source>
</evidence>
<dbReference type="GO" id="GO:0007043">
    <property type="term" value="P:cell-cell junction assembly"/>
    <property type="evidence" value="ECO:0007669"/>
    <property type="project" value="TreeGrafter"/>
</dbReference>
<feature type="transmembrane region" description="Helical" evidence="6">
    <location>
        <begin position="188"/>
        <end position="212"/>
    </location>
</feature>
<dbReference type="CDD" id="cd11304">
    <property type="entry name" value="Cadherin_repeat"/>
    <property type="match status" value="1"/>
</dbReference>
<comment type="subcellular location">
    <subcellularLocation>
        <location evidence="1">Membrane</location>
    </subcellularLocation>
</comment>
<evidence type="ECO:0000256" key="6">
    <source>
        <dbReference type="SAM" id="Phobius"/>
    </source>
</evidence>
<keyword evidence="3 5" id="KW-0106">Calcium</keyword>
<evidence type="ECO:0000256" key="3">
    <source>
        <dbReference type="ARBA" id="ARBA00022837"/>
    </source>
</evidence>
<dbReference type="GO" id="GO:0045296">
    <property type="term" value="F:cadherin binding"/>
    <property type="evidence" value="ECO:0007669"/>
    <property type="project" value="TreeGrafter"/>
</dbReference>
<dbReference type="PANTHER" id="PTHR24027">
    <property type="entry name" value="CADHERIN-23"/>
    <property type="match status" value="1"/>
</dbReference>
<evidence type="ECO:0000256" key="5">
    <source>
        <dbReference type="PROSITE-ProRule" id="PRU00043"/>
    </source>
</evidence>
<evidence type="ECO:0000256" key="1">
    <source>
        <dbReference type="ARBA" id="ARBA00004370"/>
    </source>
</evidence>
<dbReference type="InterPro" id="IPR002126">
    <property type="entry name" value="Cadherin-like_dom"/>
</dbReference>
<dbReference type="PROSITE" id="PS50268">
    <property type="entry name" value="CADHERIN_2"/>
    <property type="match status" value="1"/>
</dbReference>
<dbReference type="AlphaFoldDB" id="A0AAV7ARE2"/>
<sequence>YSIINDSRKWFSIQENSGLIKVFHPLDREEFGHTYRLQVIAQDTGDPRLSATADVTIHILGVNNNVPLEKNTNENFCTPKREKQRLIFQVWDKDSVRNSASFKFRPPNDASLRQWKVTALNGTHAYLSMAVQYIEPAVQNVPIFITDDGPDPQSKQVLLRVKVCRCNTRGHCKIDVDRMEGMPTLSSALGIILGTMAAIGIILIIIFCHLTISTPHKRKETRDTFPLQSTA</sequence>
<dbReference type="SUPFAM" id="SSF49313">
    <property type="entry name" value="Cadherin-like"/>
    <property type="match status" value="2"/>
</dbReference>
<dbReference type="Pfam" id="PF00028">
    <property type="entry name" value="Cadherin"/>
    <property type="match status" value="1"/>
</dbReference>
<dbReference type="GO" id="GO:0034332">
    <property type="term" value="P:adherens junction organization"/>
    <property type="evidence" value="ECO:0007669"/>
    <property type="project" value="TreeGrafter"/>
</dbReference>
<gene>
    <name evidence="8" type="ORF">GDO81_015727</name>
</gene>
<proteinExistence type="predicted"/>
<dbReference type="InterPro" id="IPR039808">
    <property type="entry name" value="Cadherin"/>
</dbReference>
<dbReference type="GO" id="GO:0016342">
    <property type="term" value="C:catenin complex"/>
    <property type="evidence" value="ECO:0007669"/>
    <property type="project" value="TreeGrafter"/>
</dbReference>
<protein>
    <recommendedName>
        <fullName evidence="7">Cadherin domain-containing protein</fullName>
    </recommendedName>
</protein>
<keyword evidence="4 6" id="KW-0472">Membrane</keyword>
<dbReference type="GO" id="GO:0016477">
    <property type="term" value="P:cell migration"/>
    <property type="evidence" value="ECO:0007669"/>
    <property type="project" value="TreeGrafter"/>
</dbReference>
<feature type="domain" description="Cadherin" evidence="7">
    <location>
        <begin position="1"/>
        <end position="69"/>
    </location>
</feature>
<dbReference type="GO" id="GO:0007156">
    <property type="term" value="P:homophilic cell adhesion via plasma membrane adhesion molecules"/>
    <property type="evidence" value="ECO:0007669"/>
    <property type="project" value="InterPro"/>
</dbReference>
<reference evidence="8" key="1">
    <citation type="thesis" date="2020" institute="ProQuest LLC" country="789 East Eisenhower Parkway, Ann Arbor, MI, USA">
        <title>Comparative Genomics and Chromosome Evolution.</title>
        <authorList>
            <person name="Mudd A.B."/>
        </authorList>
    </citation>
    <scope>NUCLEOTIDE SEQUENCE</scope>
    <source>
        <strain evidence="8">237g6f4</strain>
        <tissue evidence="8">Blood</tissue>
    </source>
</reference>
<feature type="non-terminal residue" evidence="8">
    <location>
        <position position="1"/>
    </location>
</feature>
<dbReference type="GO" id="GO:0008013">
    <property type="term" value="F:beta-catenin binding"/>
    <property type="evidence" value="ECO:0007669"/>
    <property type="project" value="TreeGrafter"/>
</dbReference>
<accession>A0AAV7ARE2</accession>
<dbReference type="SMART" id="SM00112">
    <property type="entry name" value="CA"/>
    <property type="match status" value="1"/>
</dbReference>
<keyword evidence="6" id="KW-1133">Transmembrane helix</keyword>
<keyword evidence="6" id="KW-0812">Transmembrane</keyword>
<comment type="caution">
    <text evidence="8">The sequence shown here is derived from an EMBL/GenBank/DDBJ whole genome shotgun (WGS) entry which is preliminary data.</text>
</comment>
<dbReference type="Gene3D" id="2.60.40.60">
    <property type="entry name" value="Cadherins"/>
    <property type="match status" value="2"/>
</dbReference>
<keyword evidence="2" id="KW-0677">Repeat</keyword>
<dbReference type="EMBL" id="WNYA01000007">
    <property type="protein sequence ID" value="KAG8562562.1"/>
    <property type="molecule type" value="Genomic_DNA"/>
</dbReference>
<dbReference type="GO" id="GO:0000902">
    <property type="term" value="P:cell morphogenesis"/>
    <property type="evidence" value="ECO:0007669"/>
    <property type="project" value="TreeGrafter"/>
</dbReference>
<organism evidence="8 9">
    <name type="scientific">Engystomops pustulosus</name>
    <name type="common">Tungara frog</name>
    <name type="synonym">Physalaemus pustulosus</name>
    <dbReference type="NCBI Taxonomy" id="76066"/>
    <lineage>
        <taxon>Eukaryota</taxon>
        <taxon>Metazoa</taxon>
        <taxon>Chordata</taxon>
        <taxon>Craniata</taxon>
        <taxon>Vertebrata</taxon>
        <taxon>Euteleostomi</taxon>
        <taxon>Amphibia</taxon>
        <taxon>Batrachia</taxon>
        <taxon>Anura</taxon>
        <taxon>Neobatrachia</taxon>
        <taxon>Hyloidea</taxon>
        <taxon>Leptodactylidae</taxon>
        <taxon>Leiuperinae</taxon>
        <taxon>Engystomops</taxon>
    </lineage>
</organism>
<dbReference type="PRINTS" id="PR00205">
    <property type="entry name" value="CADHERIN"/>
</dbReference>
<dbReference type="GO" id="GO:0044331">
    <property type="term" value="P:cell-cell adhesion mediated by cadherin"/>
    <property type="evidence" value="ECO:0007669"/>
    <property type="project" value="TreeGrafter"/>
</dbReference>
<dbReference type="GO" id="GO:0005912">
    <property type="term" value="C:adherens junction"/>
    <property type="evidence" value="ECO:0007669"/>
    <property type="project" value="TreeGrafter"/>
</dbReference>
<evidence type="ECO:0000256" key="2">
    <source>
        <dbReference type="ARBA" id="ARBA00022737"/>
    </source>
</evidence>
<evidence type="ECO:0000256" key="4">
    <source>
        <dbReference type="ARBA" id="ARBA00023136"/>
    </source>
</evidence>
<dbReference type="InterPro" id="IPR015919">
    <property type="entry name" value="Cadherin-like_sf"/>
</dbReference>
<evidence type="ECO:0000259" key="7">
    <source>
        <dbReference type="PROSITE" id="PS50268"/>
    </source>
</evidence>
<dbReference type="PANTHER" id="PTHR24027:SF424">
    <property type="entry name" value="CADHERIN-16 ISOFORM X3"/>
    <property type="match status" value="1"/>
</dbReference>
<name>A0AAV7ARE2_ENGPU</name>
<dbReference type="GO" id="GO:0005509">
    <property type="term" value="F:calcium ion binding"/>
    <property type="evidence" value="ECO:0007669"/>
    <property type="project" value="UniProtKB-UniRule"/>
</dbReference>
<keyword evidence="9" id="KW-1185">Reference proteome</keyword>